<dbReference type="GO" id="GO:0005634">
    <property type="term" value="C:nucleus"/>
    <property type="evidence" value="ECO:0007669"/>
    <property type="project" value="UniProtKB-SubCell"/>
</dbReference>
<dbReference type="GeneTree" id="ENSGT00940000159365"/>
<dbReference type="AlphaFoldDB" id="F7BCW9"/>
<dbReference type="GO" id="GO:0016567">
    <property type="term" value="P:protein ubiquitination"/>
    <property type="evidence" value="ECO:0007669"/>
    <property type="project" value="InterPro"/>
</dbReference>
<dbReference type="PANTHER" id="PTHR15439">
    <property type="entry name" value="RETINOBLASTOMA-BINDING PROTEIN 6"/>
    <property type="match status" value="1"/>
</dbReference>
<keyword evidence="8" id="KW-1185">Reference proteome</keyword>
<sequence>MSCVHYKFFSELSYDTVIFDGLHISLSDLKKQIMKKEKLKATNCDLQISNAETKEEYSDDNALIHKNLSVIVRRIPVGGVVSTSRTYVLDLTKQVSRTSKAKVFYLQKCLYICMEVEL</sequence>
<dbReference type="GO" id="GO:0061630">
    <property type="term" value="F:ubiquitin protein ligase activity"/>
    <property type="evidence" value="ECO:0007669"/>
    <property type="project" value="InterPro"/>
</dbReference>
<dbReference type="HOGENOM" id="CLU_106535_1_0_1"/>
<dbReference type="eggNOG" id="KOG0314">
    <property type="taxonomic scope" value="Eukaryota"/>
</dbReference>
<reference evidence="7" key="2">
    <citation type="submission" date="2025-08" db="UniProtKB">
        <authorList>
            <consortium name="Ensembl"/>
        </authorList>
    </citation>
    <scope>IDENTIFICATION</scope>
</reference>
<dbReference type="InParanoid" id="F7BCW9"/>
<organism evidence="7 8">
    <name type="scientific">Monodelphis domestica</name>
    <name type="common">Gray short-tailed opossum</name>
    <dbReference type="NCBI Taxonomy" id="13616"/>
    <lineage>
        <taxon>Eukaryota</taxon>
        <taxon>Metazoa</taxon>
        <taxon>Chordata</taxon>
        <taxon>Craniata</taxon>
        <taxon>Vertebrata</taxon>
        <taxon>Euteleostomi</taxon>
        <taxon>Mammalia</taxon>
        <taxon>Metatheria</taxon>
        <taxon>Didelphimorphia</taxon>
        <taxon>Didelphidae</taxon>
        <taxon>Monodelphis</taxon>
    </lineage>
</organism>
<dbReference type="Pfam" id="PF08783">
    <property type="entry name" value="DWNN"/>
    <property type="match status" value="1"/>
</dbReference>
<dbReference type="Proteomes" id="UP000002280">
    <property type="component" value="Chromosome 3"/>
</dbReference>
<evidence type="ECO:0000256" key="1">
    <source>
        <dbReference type="ARBA" id="ARBA00004123"/>
    </source>
</evidence>
<dbReference type="STRING" id="13616.ENSMODP00000001718"/>
<accession>F7BCW9</accession>
<dbReference type="Gene3D" id="3.10.20.90">
    <property type="entry name" value="Phosphatidylinositol 3-kinase Catalytic Subunit, Chain A, domain 1"/>
    <property type="match status" value="1"/>
</dbReference>
<dbReference type="InterPro" id="IPR033489">
    <property type="entry name" value="RBBP6"/>
</dbReference>
<protein>
    <recommendedName>
        <fullName evidence="6">DWNN domain-containing protein</fullName>
    </recommendedName>
</protein>
<dbReference type="GO" id="GO:0008270">
    <property type="term" value="F:zinc ion binding"/>
    <property type="evidence" value="ECO:0007669"/>
    <property type="project" value="UniProtKB-KW"/>
</dbReference>
<comment type="subcellular location">
    <subcellularLocation>
        <location evidence="1">Nucleus</location>
    </subcellularLocation>
</comment>
<evidence type="ECO:0000313" key="7">
    <source>
        <dbReference type="Ensembl" id="ENSMODP00000001718.3"/>
    </source>
</evidence>
<dbReference type="SMART" id="SM01180">
    <property type="entry name" value="DWNN"/>
    <property type="match status" value="1"/>
</dbReference>
<dbReference type="OMA" id="KATNCDL"/>
<evidence type="ECO:0000313" key="8">
    <source>
        <dbReference type="Proteomes" id="UP000002280"/>
    </source>
</evidence>
<proteinExistence type="predicted"/>
<dbReference type="GO" id="GO:0006397">
    <property type="term" value="P:mRNA processing"/>
    <property type="evidence" value="ECO:0007669"/>
    <property type="project" value="InterPro"/>
</dbReference>
<dbReference type="Ensembl" id="ENSMODT00000001753.3">
    <property type="protein sequence ID" value="ENSMODP00000001718.3"/>
    <property type="gene ID" value="ENSMODG00000037594.1"/>
</dbReference>
<dbReference type="PANTHER" id="PTHR15439:SF0">
    <property type="entry name" value="CELL DIVISION CYCLE AND APOPTOSIS REGULATOR PROTEIN 1-RELATED"/>
    <property type="match status" value="1"/>
</dbReference>
<dbReference type="PROSITE" id="PS51282">
    <property type="entry name" value="DWNN"/>
    <property type="match status" value="1"/>
</dbReference>
<evidence type="ECO:0000259" key="6">
    <source>
        <dbReference type="PROSITE" id="PS51282"/>
    </source>
</evidence>
<evidence type="ECO:0000256" key="4">
    <source>
        <dbReference type="ARBA" id="ARBA00022833"/>
    </source>
</evidence>
<feature type="domain" description="DWNN" evidence="6">
    <location>
        <begin position="4"/>
        <end position="76"/>
    </location>
</feature>
<keyword evidence="4" id="KW-0862">Zinc</keyword>
<evidence type="ECO:0000256" key="3">
    <source>
        <dbReference type="ARBA" id="ARBA00022771"/>
    </source>
</evidence>
<reference evidence="7" key="3">
    <citation type="submission" date="2025-09" db="UniProtKB">
        <authorList>
            <consortium name="Ensembl"/>
        </authorList>
    </citation>
    <scope>IDENTIFICATION</scope>
</reference>
<dbReference type="InterPro" id="IPR014891">
    <property type="entry name" value="DWNN_domain"/>
</dbReference>
<name>F7BCW9_MONDO</name>
<keyword evidence="2" id="KW-0479">Metal-binding</keyword>
<dbReference type="FunFam" id="3.10.20.90:FF:000070">
    <property type="entry name" value="E3 ubiquitin-protein ligase RBBP6 isoform X2"/>
    <property type="match status" value="1"/>
</dbReference>
<reference evidence="7 8" key="1">
    <citation type="journal article" date="2007" name="Nature">
        <title>Genome of the marsupial Monodelphis domestica reveals innovation in non-coding sequences.</title>
        <authorList>
            <person name="Mikkelsen T.S."/>
            <person name="Wakefield M.J."/>
            <person name="Aken B."/>
            <person name="Amemiya C.T."/>
            <person name="Chang J.L."/>
            <person name="Duke S."/>
            <person name="Garber M."/>
            <person name="Gentles A.J."/>
            <person name="Goodstadt L."/>
            <person name="Heger A."/>
            <person name="Jurka J."/>
            <person name="Kamal M."/>
            <person name="Mauceli E."/>
            <person name="Searle S.M."/>
            <person name="Sharpe T."/>
            <person name="Baker M.L."/>
            <person name="Batzer M.A."/>
            <person name="Benos P.V."/>
            <person name="Belov K."/>
            <person name="Clamp M."/>
            <person name="Cook A."/>
            <person name="Cuff J."/>
            <person name="Das R."/>
            <person name="Davidow L."/>
            <person name="Deakin J.E."/>
            <person name="Fazzari M.J."/>
            <person name="Glass J.L."/>
            <person name="Grabherr M."/>
            <person name="Greally J.M."/>
            <person name="Gu W."/>
            <person name="Hore T.A."/>
            <person name="Huttley G.A."/>
            <person name="Kleber M."/>
            <person name="Jirtle R.L."/>
            <person name="Koina E."/>
            <person name="Lee J.T."/>
            <person name="Mahony S."/>
            <person name="Marra M.A."/>
            <person name="Miller R.D."/>
            <person name="Nicholls R.D."/>
            <person name="Oda M."/>
            <person name="Papenfuss A.T."/>
            <person name="Parra Z.E."/>
            <person name="Pollock D.D."/>
            <person name="Ray D.A."/>
            <person name="Schein J.E."/>
            <person name="Speed T.P."/>
            <person name="Thompson K."/>
            <person name="VandeBerg J.L."/>
            <person name="Wade C.M."/>
            <person name="Walker J.A."/>
            <person name="Waters P.D."/>
            <person name="Webber C."/>
            <person name="Weidman J.R."/>
            <person name="Xie X."/>
            <person name="Zody M.C."/>
            <person name="Baldwin J."/>
            <person name="Abdouelleil A."/>
            <person name="Abdulkadir J."/>
            <person name="Abebe A."/>
            <person name="Abera B."/>
            <person name="Abreu J."/>
            <person name="Acer S.C."/>
            <person name="Aftuck L."/>
            <person name="Alexander A."/>
            <person name="An P."/>
            <person name="Anderson E."/>
            <person name="Anderson S."/>
            <person name="Arachi H."/>
            <person name="Azer M."/>
            <person name="Bachantsang P."/>
            <person name="Barry A."/>
            <person name="Bayul T."/>
            <person name="Berlin A."/>
            <person name="Bessette D."/>
            <person name="Bloom T."/>
            <person name="Bloom T."/>
            <person name="Boguslavskiy L."/>
            <person name="Bonnet C."/>
            <person name="Boukhgalter B."/>
            <person name="Bourzgui I."/>
            <person name="Brown A."/>
            <person name="Cahill P."/>
            <person name="Channer S."/>
            <person name="Cheshatsang Y."/>
            <person name="Chuda L."/>
            <person name="Citroen M."/>
            <person name="Collymore A."/>
            <person name="Cooke P."/>
            <person name="Costello M."/>
            <person name="D'Aco K."/>
            <person name="Daza R."/>
            <person name="De Haan G."/>
            <person name="DeGray S."/>
            <person name="DeMaso C."/>
            <person name="Dhargay N."/>
            <person name="Dooley K."/>
            <person name="Dooley E."/>
            <person name="Doricent M."/>
            <person name="Dorje P."/>
            <person name="Dorjee K."/>
            <person name="Dupes A."/>
            <person name="Elong R."/>
            <person name="Falk J."/>
            <person name="Farina A."/>
            <person name="Faro S."/>
            <person name="Ferguson D."/>
            <person name="Fisher S."/>
            <person name="Foley C.D."/>
            <person name="Franke A."/>
            <person name="Friedrich D."/>
            <person name="Gadbois L."/>
            <person name="Gearin G."/>
            <person name="Gearin C.R."/>
            <person name="Giannoukos G."/>
            <person name="Goode T."/>
            <person name="Graham J."/>
            <person name="Grandbois E."/>
            <person name="Grewal S."/>
            <person name="Gyaltsen K."/>
            <person name="Hafez N."/>
            <person name="Hagos B."/>
            <person name="Hall J."/>
            <person name="Henson C."/>
            <person name="Hollinger A."/>
            <person name="Honan T."/>
            <person name="Huard M.D."/>
            <person name="Hughes L."/>
            <person name="Hurhula B."/>
            <person name="Husby M.E."/>
            <person name="Kamat A."/>
            <person name="Kanga B."/>
            <person name="Kashin S."/>
            <person name="Khazanovich D."/>
            <person name="Kisner P."/>
            <person name="Lance K."/>
            <person name="Lara M."/>
            <person name="Lee W."/>
            <person name="Lennon N."/>
            <person name="Letendre F."/>
            <person name="LeVine R."/>
            <person name="Lipovsky A."/>
            <person name="Liu X."/>
            <person name="Liu J."/>
            <person name="Liu S."/>
            <person name="Lokyitsang T."/>
            <person name="Lokyitsang Y."/>
            <person name="Lubonja R."/>
            <person name="Lui A."/>
            <person name="MacDonald P."/>
            <person name="Magnisalis V."/>
            <person name="Maru K."/>
            <person name="Matthews C."/>
            <person name="McCusker W."/>
            <person name="McDonough S."/>
            <person name="Mehta T."/>
            <person name="Meldrim J."/>
            <person name="Meneus L."/>
            <person name="Mihai O."/>
            <person name="Mihalev A."/>
            <person name="Mihova T."/>
            <person name="Mittelman R."/>
            <person name="Mlenga V."/>
            <person name="Montmayeur A."/>
            <person name="Mulrain L."/>
            <person name="Navidi A."/>
            <person name="Naylor J."/>
            <person name="Negash T."/>
            <person name="Nguyen T."/>
            <person name="Nguyen N."/>
            <person name="Nicol R."/>
            <person name="Norbu C."/>
            <person name="Norbu N."/>
            <person name="Novod N."/>
            <person name="O'Neill B."/>
            <person name="Osman S."/>
            <person name="Markiewicz E."/>
            <person name="Oyono O.L."/>
            <person name="Patti C."/>
            <person name="Phunkhang P."/>
            <person name="Pierre F."/>
            <person name="Priest M."/>
            <person name="Raghuraman S."/>
            <person name="Rege F."/>
            <person name="Reyes R."/>
            <person name="Rise C."/>
            <person name="Rogov P."/>
            <person name="Ross K."/>
            <person name="Ryan E."/>
            <person name="Settipalli S."/>
            <person name="Shea T."/>
            <person name="Sherpa N."/>
            <person name="Shi L."/>
            <person name="Shih D."/>
            <person name="Sparrow T."/>
            <person name="Spaulding J."/>
            <person name="Stalker J."/>
            <person name="Stange-Thomann N."/>
            <person name="Stavropoulos S."/>
            <person name="Stone C."/>
            <person name="Strader C."/>
            <person name="Tesfaye S."/>
            <person name="Thomson T."/>
            <person name="Thoulutsang Y."/>
            <person name="Thoulutsang D."/>
            <person name="Topham K."/>
            <person name="Topping I."/>
            <person name="Tsamla T."/>
            <person name="Vassiliev H."/>
            <person name="Vo A."/>
            <person name="Wangchuk T."/>
            <person name="Wangdi T."/>
            <person name="Weiand M."/>
            <person name="Wilkinson J."/>
            <person name="Wilson A."/>
            <person name="Yadav S."/>
            <person name="Young G."/>
            <person name="Yu Q."/>
            <person name="Zembek L."/>
            <person name="Zhong D."/>
            <person name="Zimmer A."/>
            <person name="Zwirko Z."/>
            <person name="Jaffe D.B."/>
            <person name="Alvarez P."/>
            <person name="Brockman W."/>
            <person name="Butler J."/>
            <person name="Chin C."/>
            <person name="Gnerre S."/>
            <person name="MacCallum I."/>
            <person name="Graves J.A."/>
            <person name="Ponting C.P."/>
            <person name="Breen M."/>
            <person name="Samollow P.B."/>
            <person name="Lander E.S."/>
            <person name="Lindblad-Toh K."/>
        </authorList>
    </citation>
    <scope>NUCLEOTIDE SEQUENCE [LARGE SCALE GENOMIC DNA]</scope>
</reference>
<evidence type="ECO:0000256" key="2">
    <source>
        <dbReference type="ARBA" id="ARBA00022723"/>
    </source>
</evidence>
<keyword evidence="3" id="KW-0863">Zinc-finger</keyword>
<keyword evidence="5" id="KW-0539">Nucleus</keyword>
<evidence type="ECO:0000256" key="5">
    <source>
        <dbReference type="ARBA" id="ARBA00023242"/>
    </source>
</evidence>